<dbReference type="EMBL" id="LT629701">
    <property type="protein sequence ID" value="SDM74038.1"/>
    <property type="molecule type" value="Genomic_DNA"/>
</dbReference>
<dbReference type="Proteomes" id="UP000183376">
    <property type="component" value="Chromosome I"/>
</dbReference>
<dbReference type="AlphaFoldDB" id="A0A1G9VPB2"/>
<proteinExistence type="predicted"/>
<dbReference type="Gene3D" id="3.40.50.1820">
    <property type="entry name" value="alpha/beta hydrolase"/>
    <property type="match status" value="1"/>
</dbReference>
<name>A0A1G9VPB2_ALLAB</name>
<dbReference type="SUPFAM" id="SSF53474">
    <property type="entry name" value="alpha/beta-Hydrolases"/>
    <property type="match status" value="1"/>
</dbReference>
<dbReference type="RefSeq" id="WP_030431328.1">
    <property type="nucleotide sequence ID" value="NZ_JOEF01000019.1"/>
</dbReference>
<sequence>MTRFLGVHGIGNHRPGLEPDAAAENLAQRWEKALRRGLPEEAVIDMRVAYYAHHLARGIAQGPESLDAQEQQLLLDWARHLGAPEDVAQGRLTAPARRAADWIARKFGLDSGLVRIMVSVFCREVRTYFEDTARRSAARDEVANRIAEHRPNVVIAHSLGSVLAYEALWSRQESTVDMLITLGSPLGLPDVIFEKLEPLPDKGKGRRPPNVERWINIADPGDIVAIPRGLASRFDGIAADLETSINVFDFHKVSNYLACSTTSAAVAGFSQTDT</sequence>
<dbReference type="eggNOG" id="COG3591">
    <property type="taxonomic scope" value="Bacteria"/>
</dbReference>
<evidence type="ECO:0000313" key="1">
    <source>
        <dbReference type="EMBL" id="SDM74038.1"/>
    </source>
</evidence>
<reference evidence="1 2" key="1">
    <citation type="submission" date="2016-10" db="EMBL/GenBank/DDBJ databases">
        <authorList>
            <person name="de Groot N.N."/>
        </authorList>
    </citation>
    <scope>NUCLEOTIDE SEQUENCE [LARGE SCALE GENOMIC DNA]</scope>
    <source>
        <strain evidence="1 2">DSM 44149</strain>
    </source>
</reference>
<dbReference type="STRING" id="211114.SAMN04489726_3156"/>
<gene>
    <name evidence="1" type="ORF">SAMN04489726_3156</name>
</gene>
<dbReference type="OrthoDB" id="3483116at2"/>
<keyword evidence="2" id="KW-1185">Reference proteome</keyword>
<evidence type="ECO:0000313" key="2">
    <source>
        <dbReference type="Proteomes" id="UP000183376"/>
    </source>
</evidence>
<protein>
    <recommendedName>
        <fullName evidence="3">Serine peptidase</fullName>
    </recommendedName>
</protein>
<evidence type="ECO:0008006" key="3">
    <source>
        <dbReference type="Google" id="ProtNLM"/>
    </source>
</evidence>
<accession>A0A1G9VPB2</accession>
<organism evidence="1 2">
    <name type="scientific">Allokutzneria albata</name>
    <name type="common">Kibdelosporangium albatum</name>
    <dbReference type="NCBI Taxonomy" id="211114"/>
    <lineage>
        <taxon>Bacteria</taxon>
        <taxon>Bacillati</taxon>
        <taxon>Actinomycetota</taxon>
        <taxon>Actinomycetes</taxon>
        <taxon>Pseudonocardiales</taxon>
        <taxon>Pseudonocardiaceae</taxon>
        <taxon>Allokutzneria</taxon>
    </lineage>
</organism>
<dbReference type="InterPro" id="IPR029058">
    <property type="entry name" value="AB_hydrolase_fold"/>
</dbReference>